<accession>A0A3N2QDJ8</accession>
<name>A0A3N2QDJ8_9BACT</name>
<protein>
    <recommendedName>
        <fullName evidence="3">J domain-containing protein</fullName>
    </recommendedName>
</protein>
<dbReference type="PROSITE" id="PS50076">
    <property type="entry name" value="DNAJ_2"/>
    <property type="match status" value="1"/>
</dbReference>
<dbReference type="RefSeq" id="WP_148053545.1">
    <property type="nucleotide sequence ID" value="NZ_RARA01000015.1"/>
</dbReference>
<evidence type="ECO:0000259" key="3">
    <source>
        <dbReference type="PROSITE" id="PS50076"/>
    </source>
</evidence>
<dbReference type="OrthoDB" id="9779622at2"/>
<dbReference type="Gene3D" id="1.10.287.110">
    <property type="entry name" value="DnaJ domain"/>
    <property type="match status" value="1"/>
</dbReference>
<dbReference type="EMBL" id="RARA01000015">
    <property type="protein sequence ID" value="ROT47739.1"/>
    <property type="molecule type" value="Genomic_DNA"/>
</dbReference>
<feature type="chain" id="PRO_5018309489" description="J domain-containing protein" evidence="2">
    <location>
        <begin position="25"/>
        <end position="261"/>
    </location>
</feature>
<feature type="compositionally biased region" description="Low complexity" evidence="1">
    <location>
        <begin position="138"/>
        <end position="154"/>
    </location>
</feature>
<keyword evidence="5" id="KW-1185">Reference proteome</keyword>
<keyword evidence="2" id="KW-0732">Signal</keyword>
<dbReference type="InterPro" id="IPR050817">
    <property type="entry name" value="DjlA_DnaK_co-chaperone"/>
</dbReference>
<comment type="caution">
    <text evidence="4">The sequence shown here is derived from an EMBL/GenBank/DDBJ whole genome shotgun (WGS) entry which is preliminary data.</text>
</comment>
<evidence type="ECO:0000313" key="5">
    <source>
        <dbReference type="Proteomes" id="UP000270927"/>
    </source>
</evidence>
<dbReference type="SUPFAM" id="SSF46565">
    <property type="entry name" value="Chaperone J-domain"/>
    <property type="match status" value="1"/>
</dbReference>
<reference evidence="4 5" key="1">
    <citation type="submission" date="2018-09" db="EMBL/GenBank/DDBJ databases">
        <title>Comparative Genomics of Wolbachia-Cardinium Dual Endosymbiosis in a Plant-Parasitic Nematode.</title>
        <authorList>
            <person name="Brown A.M.V."/>
            <person name="Wasala S.K."/>
            <person name="Howe D.K."/>
            <person name="Peetz A.B."/>
            <person name="Zasada I.A."/>
            <person name="Denver D.R."/>
        </authorList>
    </citation>
    <scope>NUCLEOTIDE SEQUENCE [LARGE SCALE GENOMIC DNA]</scope>
    <source>
        <strain evidence="4 5">Pp_1</strain>
    </source>
</reference>
<organism evidence="4 5">
    <name type="scientific">Candidatus Cardinium hertigii</name>
    <dbReference type="NCBI Taxonomy" id="247481"/>
    <lineage>
        <taxon>Bacteria</taxon>
        <taxon>Pseudomonadati</taxon>
        <taxon>Bacteroidota</taxon>
        <taxon>Cytophagia</taxon>
        <taxon>Cytophagales</taxon>
        <taxon>Amoebophilaceae</taxon>
        <taxon>Candidatus Cardinium</taxon>
    </lineage>
</organism>
<dbReference type="Pfam" id="PF00226">
    <property type="entry name" value="DnaJ"/>
    <property type="match status" value="1"/>
</dbReference>
<feature type="domain" description="J" evidence="3">
    <location>
        <begin position="185"/>
        <end position="259"/>
    </location>
</feature>
<feature type="region of interest" description="Disordered" evidence="1">
    <location>
        <begin position="54"/>
        <end position="84"/>
    </location>
</feature>
<dbReference type="InterPro" id="IPR001623">
    <property type="entry name" value="DnaJ_domain"/>
</dbReference>
<gene>
    <name evidence="4" type="ORF">EDM02_00775</name>
</gene>
<feature type="compositionally biased region" description="Gly residues" evidence="1">
    <location>
        <begin position="56"/>
        <end position="82"/>
    </location>
</feature>
<sequence length="261" mass="28931">MKNNFDLYKLLGFCILLLTGAVKCGNAKVISPNTQPSKQPEEVAKKFANLNITNGSNGGSGGSGGSGETGGNGDTGGNGGIKIGENIENEFKNAFENEFFKNDPFENEFFKNKGFFDSDWENFLNNPAKNRQWEDSHSGYGYSNGYRGNNRNAPNPGPNPGPNPDYLYQDQDQEQKREREIQRKNACKALGLEESATDRDINDAACKALELDISKPTGNDIKKAYKKLVLKFHPDKQEGTREEFEKINKVYELLKNTQPAG</sequence>
<feature type="signal peptide" evidence="2">
    <location>
        <begin position="1"/>
        <end position="24"/>
    </location>
</feature>
<dbReference type="SMART" id="SM00271">
    <property type="entry name" value="DnaJ"/>
    <property type="match status" value="1"/>
</dbReference>
<feature type="region of interest" description="Disordered" evidence="1">
    <location>
        <begin position="129"/>
        <end position="181"/>
    </location>
</feature>
<proteinExistence type="predicted"/>
<dbReference type="AlphaFoldDB" id="A0A3N2QDJ8"/>
<evidence type="ECO:0000313" key="4">
    <source>
        <dbReference type="EMBL" id="ROT47739.1"/>
    </source>
</evidence>
<evidence type="ECO:0000256" key="2">
    <source>
        <dbReference type="SAM" id="SignalP"/>
    </source>
</evidence>
<dbReference type="Proteomes" id="UP000270927">
    <property type="component" value="Unassembled WGS sequence"/>
</dbReference>
<dbReference type="CDD" id="cd06257">
    <property type="entry name" value="DnaJ"/>
    <property type="match status" value="1"/>
</dbReference>
<dbReference type="PANTHER" id="PTHR24074">
    <property type="entry name" value="CO-CHAPERONE PROTEIN DJLA"/>
    <property type="match status" value="1"/>
</dbReference>
<evidence type="ECO:0000256" key="1">
    <source>
        <dbReference type="SAM" id="MobiDB-lite"/>
    </source>
</evidence>
<dbReference type="InterPro" id="IPR036869">
    <property type="entry name" value="J_dom_sf"/>
</dbReference>